<name>A0A6N3V0X5_BACOV</name>
<accession>A0A6N3V0X5</accession>
<dbReference type="EMBL" id="VWLX01000032">
    <property type="protein sequence ID" value="KAA3797930.1"/>
    <property type="molecule type" value="Genomic_DNA"/>
</dbReference>
<evidence type="ECO:0000313" key="3">
    <source>
        <dbReference type="Proteomes" id="UP000460135"/>
    </source>
</evidence>
<dbReference type="Proteomes" id="UP000460135">
    <property type="component" value="Unassembled WGS sequence"/>
</dbReference>
<evidence type="ECO:0000313" key="2">
    <source>
        <dbReference type="EMBL" id="KAA3797930.1"/>
    </source>
</evidence>
<keyword evidence="1" id="KW-0732">Signal</keyword>
<organism evidence="2 3">
    <name type="scientific">Bacteroides ovatus</name>
    <dbReference type="NCBI Taxonomy" id="28116"/>
    <lineage>
        <taxon>Bacteria</taxon>
        <taxon>Pseudomonadati</taxon>
        <taxon>Bacteroidota</taxon>
        <taxon>Bacteroidia</taxon>
        <taxon>Bacteroidales</taxon>
        <taxon>Bacteroidaceae</taxon>
        <taxon>Bacteroides</taxon>
    </lineage>
</organism>
<gene>
    <name evidence="2" type="ORF">F3F51_26935</name>
</gene>
<protein>
    <submittedName>
        <fullName evidence="2">Uncharacterized protein</fullName>
    </submittedName>
</protein>
<reference evidence="2 3" key="1">
    <citation type="journal article" date="2019" name="Nat. Med.">
        <title>A library of human gut bacterial isolates paired with longitudinal multiomics data enables mechanistic microbiome research.</title>
        <authorList>
            <person name="Poyet M."/>
            <person name="Groussin M."/>
            <person name="Gibbons S.M."/>
            <person name="Avila-Pacheco J."/>
            <person name="Jiang X."/>
            <person name="Kearney S.M."/>
            <person name="Perrotta A.R."/>
            <person name="Berdy B."/>
            <person name="Zhao S."/>
            <person name="Lieberman T.D."/>
            <person name="Swanson P.K."/>
            <person name="Smith M."/>
            <person name="Roesemann S."/>
            <person name="Alexander J.E."/>
            <person name="Rich S.A."/>
            <person name="Livny J."/>
            <person name="Vlamakis H."/>
            <person name="Clish C."/>
            <person name="Bullock K."/>
            <person name="Deik A."/>
            <person name="Scott J."/>
            <person name="Pierce K.A."/>
            <person name="Xavier R.J."/>
            <person name="Alm E.J."/>
        </authorList>
    </citation>
    <scope>NUCLEOTIDE SEQUENCE [LARGE SCALE GENOMIC DNA]</scope>
    <source>
        <strain evidence="2 3">BIOML-A183</strain>
    </source>
</reference>
<comment type="caution">
    <text evidence="2">The sequence shown here is derived from an EMBL/GenBank/DDBJ whole genome shotgun (WGS) entry which is preliminary data.</text>
</comment>
<feature type="signal peptide" evidence="1">
    <location>
        <begin position="1"/>
        <end position="21"/>
    </location>
</feature>
<dbReference type="AlphaFoldDB" id="A0A6N3V0X5"/>
<evidence type="ECO:0000256" key="1">
    <source>
        <dbReference type="SAM" id="SignalP"/>
    </source>
</evidence>
<sequence length="227" mass="25859">MKKFRFIIGWIMIICTVNLSAQTVNGMQFCNNNEAKNDSLSRTTLKVVINGLLCEIEDKIPADTLDENGRIQQIINEEFADLKEYEITDCKILKNIQIGCGNPQTPLLIITTKLPYYRNEHLVGNYRGKQGKLIYELSLNADSTYTFNQTRNDKRCPVPKIWNCGIWKISKGNVILISSSAPDNLLAGGYNFLDTIQTKVNTIKKLTLSKEVWQNKKQITLNRVPNE</sequence>
<feature type="chain" id="PRO_5026865818" evidence="1">
    <location>
        <begin position="22"/>
        <end position="227"/>
    </location>
</feature>
<proteinExistence type="predicted"/>